<dbReference type="InterPro" id="IPR032675">
    <property type="entry name" value="LRR_dom_sf"/>
</dbReference>
<gene>
    <name evidence="2" type="ORF">R1flu_026185</name>
</gene>
<reference evidence="2 3" key="1">
    <citation type="submission" date="2024-09" db="EMBL/GenBank/DDBJ databases">
        <title>Chromosome-scale assembly of Riccia fluitans.</title>
        <authorList>
            <person name="Paukszto L."/>
            <person name="Sawicki J."/>
            <person name="Karawczyk K."/>
            <person name="Piernik-Szablinska J."/>
            <person name="Szczecinska M."/>
            <person name="Mazdziarz M."/>
        </authorList>
    </citation>
    <scope>NUCLEOTIDE SEQUENCE [LARGE SCALE GENOMIC DNA]</scope>
    <source>
        <strain evidence="2">Rf_01</strain>
        <tissue evidence="2">Aerial parts of the thallus</tissue>
    </source>
</reference>
<proteinExistence type="predicted"/>
<dbReference type="EMBL" id="JBHFFA010000008">
    <property type="protein sequence ID" value="KAL2607612.1"/>
    <property type="molecule type" value="Genomic_DNA"/>
</dbReference>
<dbReference type="SUPFAM" id="SSF52047">
    <property type="entry name" value="RNI-like"/>
    <property type="match status" value="1"/>
</dbReference>
<feature type="region of interest" description="Disordered" evidence="1">
    <location>
        <begin position="201"/>
        <end position="233"/>
    </location>
</feature>
<dbReference type="InterPro" id="IPR027417">
    <property type="entry name" value="P-loop_NTPase"/>
</dbReference>
<dbReference type="Proteomes" id="UP001605036">
    <property type="component" value="Unassembled WGS sequence"/>
</dbReference>
<dbReference type="Pfam" id="PF08477">
    <property type="entry name" value="Roc"/>
    <property type="match status" value="1"/>
</dbReference>
<evidence type="ECO:0000313" key="3">
    <source>
        <dbReference type="Proteomes" id="UP001605036"/>
    </source>
</evidence>
<sequence>MLPHTEELVCFDHCSHTIAWVLERGPAQERILIEEIFAHLEENSVSLSEDNRRSGTRDRFRADERRSNMDMHEFKVHLRGNKSRDDREVQEFAKLEEVKGVAVKSLTLTINSVASIEAYRTLLELPFLSPVLFTIIQDFSLGAVCLDTLADALEAGHIRSLEKLDLRYSRKDSRVPEGGVLSSSRMPEDGVHHLQASLSNSQGLSSSIHGDVHSQSLPSTSNEAPDREPSPPVSWKGFASLGAALRSGWLPNLEILELDASFDSVGFGDEGAEGLAKLIETGKLSSMQELNLENNSISRRGFEALGKALLCGYLPHLRVLNLSRNSFPSATEDPSSGMMGLIIALEQNRLPGLKSIGLVGAGRQSTSTTTTALYGKSIAGAIVEVYTRNTALIATVDIDWGERALEARWKLALQRNVKLTGLLKTLSSAEAPDVPVTNAKIFICGFPGVGKTTLRESLKRSRWTALVTNELKPCQRRPTRGIEVSHIKSRTKGFKKTLQLTFWDLAGQEEFHVLHSSFLPDLGMANGRATMFVVVLKSSYNREEREEASARDELLYWLRFIASNSIAGVKRKVVVVLNTINGAPYHEKPQWDGLVRNLHRIFEDILEIKKEPVVLDARQLKSVKRLRKLLFEQTGAVLQQLRWPKICQYIRNNLQSWVKENQNFPVIHWNDFVGKLAASGLAPEKLEAAAEYLHETGQLIYFRKGSLGEGGSPETRLIVLDPHWFCRRIVGELLLPDHMVCEGERYLKKSVAPDGTLELQEITVYFNDLLKNSPQVNYVVGMLIRLGLCYKRVADSKVLIPALVEQDKLPDELWGASTSGHFMGQWVMGRSLALTDTERNALPRSLFRRLQVQLVQDPELGGYRNTEYTVGKSFLTFKRGGMLVLVQCDVDDNDPRDDRLDIIAKPLLGRDSRAQQIEQRKKQIELVEVVMERLSDLSFQWCPGVKFVQKVILPWNESSGVKPMLDRNTEYLDEVLTIVQRNGLGGETGNSDLNWVVDDEEVRADELLSSNELDELHKKMTAKLEANIEKLSQLVKDLGLWHETFSIQEANSQSRRESEDIDATAEEIPSSGIIRLLQELKIAIEEEGDRTRQQIGQQIEESREHVERRMNEVVRITGEVRNNFRKTFEMQRKILLKVQNLETLSLEQMEVMVPRFMYLVDKSSNWLTLSRALKTKAQLHLLCEARYNDGSVHTVDRQTGVEVTKLKDWASVVAPWLEHTLKVIMVAATIVGGILIPGLNLPFPDVRENENKNLSTKLTQELMIPDAKKSTTMELNGKARYILKSLLGEPLQHEIFQKFGLKRVTLETDSARRIAWICDSCYRKYKKYNLATELSTPYL</sequence>
<dbReference type="PANTHER" id="PTHR47679">
    <property type="entry name" value="PROTEIN TORNADO 1"/>
    <property type="match status" value="1"/>
</dbReference>
<comment type="caution">
    <text evidence="2">The sequence shown here is derived from an EMBL/GenBank/DDBJ whole genome shotgun (WGS) entry which is preliminary data.</text>
</comment>
<dbReference type="SUPFAM" id="SSF52540">
    <property type="entry name" value="P-loop containing nucleoside triphosphate hydrolases"/>
    <property type="match status" value="1"/>
</dbReference>
<organism evidence="2 3">
    <name type="scientific">Riccia fluitans</name>
    <dbReference type="NCBI Taxonomy" id="41844"/>
    <lineage>
        <taxon>Eukaryota</taxon>
        <taxon>Viridiplantae</taxon>
        <taxon>Streptophyta</taxon>
        <taxon>Embryophyta</taxon>
        <taxon>Marchantiophyta</taxon>
        <taxon>Marchantiopsida</taxon>
        <taxon>Marchantiidae</taxon>
        <taxon>Marchantiales</taxon>
        <taxon>Ricciaceae</taxon>
        <taxon>Riccia</taxon>
    </lineage>
</organism>
<keyword evidence="3" id="KW-1185">Reference proteome</keyword>
<name>A0ABD1XF81_9MARC</name>
<dbReference type="Gene3D" id="3.40.50.300">
    <property type="entry name" value="P-loop containing nucleotide triphosphate hydrolases"/>
    <property type="match status" value="1"/>
</dbReference>
<evidence type="ECO:0008006" key="4">
    <source>
        <dbReference type="Google" id="ProtNLM"/>
    </source>
</evidence>
<protein>
    <recommendedName>
        <fullName evidence="4">C-terminal of Roc (COR) domain-containing protein</fullName>
    </recommendedName>
</protein>
<feature type="compositionally biased region" description="Polar residues" evidence="1">
    <location>
        <begin position="213"/>
        <end position="223"/>
    </location>
</feature>
<dbReference type="PANTHER" id="PTHR47679:SF2">
    <property type="entry name" value="C-TERMINAL OF ROC (COR) DOMAIN-CONTAINING PROTEIN"/>
    <property type="match status" value="1"/>
</dbReference>
<evidence type="ECO:0000256" key="1">
    <source>
        <dbReference type="SAM" id="MobiDB-lite"/>
    </source>
</evidence>
<dbReference type="Gene3D" id="3.80.10.10">
    <property type="entry name" value="Ribonuclease Inhibitor"/>
    <property type="match status" value="1"/>
</dbReference>
<accession>A0ABD1XF81</accession>
<evidence type="ECO:0000313" key="2">
    <source>
        <dbReference type="EMBL" id="KAL2607612.1"/>
    </source>
</evidence>